<comment type="caution">
    <text evidence="1">The sequence shown here is derived from an EMBL/GenBank/DDBJ whole genome shotgun (WGS) entry which is preliminary data.</text>
</comment>
<dbReference type="PATRIC" id="fig|1423779.3.peg.1805"/>
<dbReference type="EMBL" id="AZGE01000007">
    <property type="protein sequence ID" value="KRM15824.1"/>
    <property type="molecule type" value="Genomic_DNA"/>
</dbReference>
<dbReference type="AlphaFoldDB" id="A0A0R1WD24"/>
<proteinExistence type="predicted"/>
<accession>A0A0R1WD24</accession>
<protein>
    <submittedName>
        <fullName evidence="1">Uncharacterized protein</fullName>
    </submittedName>
</protein>
<sequence>MKKITKKLAKKAKMGQTKQVSLVCGKLDCFLTAVLKNLLLKMLSYQHFVASLR</sequence>
<name>A0A0R1WD24_9LACO</name>
<evidence type="ECO:0000313" key="2">
    <source>
        <dbReference type="Proteomes" id="UP000050973"/>
    </source>
</evidence>
<dbReference type="Proteomes" id="UP000050973">
    <property type="component" value="Unassembled WGS sequence"/>
</dbReference>
<reference evidence="1 2" key="1">
    <citation type="journal article" date="2015" name="Genome Announc.">
        <title>Expanding the biotechnology potential of lactobacilli through comparative genomics of 213 strains and associated genera.</title>
        <authorList>
            <person name="Sun Z."/>
            <person name="Harris H.M."/>
            <person name="McCann A."/>
            <person name="Guo C."/>
            <person name="Argimon S."/>
            <person name="Zhang W."/>
            <person name="Yang X."/>
            <person name="Jeffery I.B."/>
            <person name="Cooney J.C."/>
            <person name="Kagawa T.F."/>
            <person name="Liu W."/>
            <person name="Song Y."/>
            <person name="Salvetti E."/>
            <person name="Wrobel A."/>
            <person name="Rasinkangas P."/>
            <person name="Parkhill J."/>
            <person name="Rea M.C."/>
            <person name="O'Sullivan O."/>
            <person name="Ritari J."/>
            <person name="Douillard F.P."/>
            <person name="Paul Ross R."/>
            <person name="Yang R."/>
            <person name="Briner A.E."/>
            <person name="Felis G.E."/>
            <person name="de Vos W.M."/>
            <person name="Barrangou R."/>
            <person name="Klaenhammer T.R."/>
            <person name="Caufield P.W."/>
            <person name="Cui Y."/>
            <person name="Zhang H."/>
            <person name="O'Toole P.W."/>
        </authorList>
    </citation>
    <scope>NUCLEOTIDE SEQUENCE [LARGE SCALE GENOMIC DNA]</scope>
    <source>
        <strain evidence="1 2">DSM 4864</strain>
    </source>
</reference>
<organism evidence="1 2">
    <name type="scientific">Limosilactobacillus oris DSM 4864</name>
    <dbReference type="NCBI Taxonomy" id="1423779"/>
    <lineage>
        <taxon>Bacteria</taxon>
        <taxon>Bacillati</taxon>
        <taxon>Bacillota</taxon>
        <taxon>Bacilli</taxon>
        <taxon>Lactobacillales</taxon>
        <taxon>Lactobacillaceae</taxon>
        <taxon>Limosilactobacillus</taxon>
    </lineage>
</organism>
<gene>
    <name evidence="1" type="ORF">FC49_GL001741</name>
</gene>
<evidence type="ECO:0000313" key="1">
    <source>
        <dbReference type="EMBL" id="KRM15824.1"/>
    </source>
</evidence>